<keyword evidence="1" id="KW-0812">Transmembrane</keyword>
<reference evidence="2 3" key="1">
    <citation type="submission" date="2019-08" db="EMBL/GenBank/DDBJ databases">
        <title>In-depth cultivation of the pig gut microbiome towards novel bacterial diversity and tailored functional studies.</title>
        <authorList>
            <person name="Wylensek D."/>
            <person name="Hitch T.C.A."/>
            <person name="Clavel T."/>
        </authorList>
    </citation>
    <scope>NUCLEOTIDE SEQUENCE [LARGE SCALE GENOMIC DNA]</scope>
    <source>
        <strain evidence="2 3">WCA-383-APC-5B</strain>
    </source>
</reference>
<dbReference type="EMBL" id="VULX01000001">
    <property type="protein sequence ID" value="MSR90030.1"/>
    <property type="molecule type" value="Genomic_DNA"/>
</dbReference>
<accession>A0A7X2T0C5</accession>
<evidence type="ECO:0000313" key="3">
    <source>
        <dbReference type="Proteomes" id="UP000460287"/>
    </source>
</evidence>
<dbReference type="Proteomes" id="UP000460287">
    <property type="component" value="Unassembled WGS sequence"/>
</dbReference>
<keyword evidence="1" id="KW-1133">Transmembrane helix</keyword>
<keyword evidence="1" id="KW-0472">Membrane</keyword>
<organism evidence="2 3">
    <name type="scientific">Inconstantimicrobium porci</name>
    <dbReference type="NCBI Taxonomy" id="2652291"/>
    <lineage>
        <taxon>Bacteria</taxon>
        <taxon>Bacillati</taxon>
        <taxon>Bacillota</taxon>
        <taxon>Clostridia</taxon>
        <taxon>Eubacteriales</taxon>
        <taxon>Clostridiaceae</taxon>
        <taxon>Inconstantimicrobium</taxon>
    </lineage>
</organism>
<gene>
    <name evidence="2" type="ORF">FYJ33_01035</name>
</gene>
<dbReference type="RefSeq" id="WP_154529908.1">
    <property type="nucleotide sequence ID" value="NZ_JAQXTV010000216.1"/>
</dbReference>
<proteinExistence type="predicted"/>
<name>A0A7X2T0C5_9CLOT</name>
<evidence type="ECO:0000256" key="1">
    <source>
        <dbReference type="SAM" id="Phobius"/>
    </source>
</evidence>
<dbReference type="AlphaFoldDB" id="A0A7X2T0C5"/>
<keyword evidence="3" id="KW-1185">Reference proteome</keyword>
<comment type="caution">
    <text evidence="2">The sequence shown here is derived from an EMBL/GenBank/DDBJ whole genome shotgun (WGS) entry which is preliminary data.</text>
</comment>
<evidence type="ECO:0000313" key="2">
    <source>
        <dbReference type="EMBL" id="MSR90030.1"/>
    </source>
</evidence>
<sequence>MLYQYKNFRTKEMVSRKIKKESSELLRIVILLVILNLVLMSLYWSEKKKYDDRKMAESSFCDKKRTEEERVAQDKMNAKNQIVKFINNDDLLLLCRHIDYSNNCIKLECNPDMFDELYNKINNTKCFKQKEVEGDSSKIMLKLVLK</sequence>
<feature type="transmembrane region" description="Helical" evidence="1">
    <location>
        <begin position="25"/>
        <end position="45"/>
    </location>
</feature>
<protein>
    <submittedName>
        <fullName evidence="2">Uncharacterized protein</fullName>
    </submittedName>
</protein>